<sequence length="137" mass="15456">MSRRERIYTVTDDNRDKGRSFLLKEMPATQGEWWAFRAFVALARGGVELPEDLKEMGMAGVARLTLSQIGKMSPADAKPLMDELYRQVQVVADPKNGFTRELIEDDIDEIATHFKLKWELIKLHAGFSEAAKPSTSA</sequence>
<evidence type="ECO:0000313" key="2">
    <source>
        <dbReference type="Proteomes" id="UP001620339"/>
    </source>
</evidence>
<proteinExistence type="predicted"/>
<organism evidence="1 2">
    <name type="scientific">Rhodanobacter hydrolyticus</name>
    <dbReference type="NCBI Taxonomy" id="2250595"/>
    <lineage>
        <taxon>Bacteria</taxon>
        <taxon>Pseudomonadati</taxon>
        <taxon>Pseudomonadota</taxon>
        <taxon>Gammaproteobacteria</taxon>
        <taxon>Lysobacterales</taxon>
        <taxon>Rhodanobacteraceae</taxon>
        <taxon>Rhodanobacter</taxon>
    </lineage>
</organism>
<dbReference type="RefSeq" id="WP_404612876.1">
    <property type="nucleotide sequence ID" value="NZ_JADIKK010000008.1"/>
</dbReference>
<comment type="caution">
    <text evidence="1">The sequence shown here is derived from an EMBL/GenBank/DDBJ whole genome shotgun (WGS) entry which is preliminary data.</text>
</comment>
<name>A0ABW8J5K6_9GAMM</name>
<protein>
    <submittedName>
        <fullName evidence="1">Uncharacterized protein</fullName>
    </submittedName>
</protein>
<keyword evidence="2" id="KW-1185">Reference proteome</keyword>
<reference evidence="1 2" key="1">
    <citation type="submission" date="2020-10" db="EMBL/GenBank/DDBJ databases">
        <title>Phylogeny of dyella-like bacteria.</title>
        <authorList>
            <person name="Fu J."/>
        </authorList>
    </citation>
    <scope>NUCLEOTIDE SEQUENCE [LARGE SCALE GENOMIC DNA]</scope>
    <source>
        <strain evidence="1 2">KACC 19113</strain>
    </source>
</reference>
<gene>
    <name evidence="1" type="ORF">ISP25_07405</name>
</gene>
<accession>A0ABW8J5K6</accession>
<dbReference type="EMBL" id="JADIKK010000008">
    <property type="protein sequence ID" value="MFK2876889.1"/>
    <property type="molecule type" value="Genomic_DNA"/>
</dbReference>
<dbReference type="Proteomes" id="UP001620339">
    <property type="component" value="Unassembled WGS sequence"/>
</dbReference>
<evidence type="ECO:0000313" key="1">
    <source>
        <dbReference type="EMBL" id="MFK2876889.1"/>
    </source>
</evidence>